<keyword evidence="6" id="KW-0411">Iron-sulfur</keyword>
<dbReference type="UniPathway" id="UPA00782"/>
<dbReference type="NCBIfam" id="TIGR04085">
    <property type="entry name" value="rSAM_more_4Fe4S"/>
    <property type="match status" value="1"/>
</dbReference>
<dbReference type="PROSITE" id="PS51918">
    <property type="entry name" value="RADICAL_SAM"/>
    <property type="match status" value="1"/>
</dbReference>
<dbReference type="GO" id="GO:0003824">
    <property type="term" value="F:catalytic activity"/>
    <property type="evidence" value="ECO:0007669"/>
    <property type="project" value="InterPro"/>
</dbReference>
<keyword evidence="2" id="KW-0004">4Fe-4S</keyword>
<dbReference type="SUPFAM" id="SSF102114">
    <property type="entry name" value="Radical SAM enzymes"/>
    <property type="match status" value="1"/>
</dbReference>
<keyword evidence="4" id="KW-0479">Metal-binding</keyword>
<comment type="caution">
    <text evidence="8">The sequence shown here is derived from an EMBL/GenBank/DDBJ whole genome shotgun (WGS) entry which is preliminary data.</text>
</comment>
<dbReference type="InterPro" id="IPR013785">
    <property type="entry name" value="Aldolase_TIM"/>
</dbReference>
<sequence length="449" mass="51549">MQLKASKYNLLVSREQENFLLNTYSGSAVSLKDNEFIKLKEILNNIDRFQKTDFNNKLIEGFLLKHGFVVPYHKDEVHLVMKDYNNRRKDSSKLSLLITPTLKCNMKCFYCYQDRENKSNLNVKDDIDAIVNFAKNKLETSGKLHVSWFGGEPLYDKNFVYNASTALMELANLRNAEYSASMVSNGYLLDDLTITELKKYKVKSIQITLDGSQVQHDKVRRHLNPISNKREGSFSTIIKNVKKAATFFNISLRVNVSQINMNSIYNLINELALEGLANKEINLYFHPVFNYHITKPNSDYSPAENVHLTIQNFSKLESEWLLYAKEKGFNINDPFKPEDSGCIAVQKNGYVIQSNGEVKKCSNDIGKSGTAFTSISSLDTVDTCNLDMWDNYQPDAINECKKCVFLPVCHSNCPHRNMYSPEEKPDKCPSFKYNWETTLPLYLKQRLGV</sequence>
<dbReference type="AlphaFoldDB" id="A0A4U2ZY64"/>
<evidence type="ECO:0000259" key="7">
    <source>
        <dbReference type="PROSITE" id="PS51918"/>
    </source>
</evidence>
<evidence type="ECO:0000313" key="9">
    <source>
        <dbReference type="Proteomes" id="UP000305524"/>
    </source>
</evidence>
<dbReference type="SFLD" id="SFLDG01067">
    <property type="entry name" value="SPASM/twitch_domain_containing"/>
    <property type="match status" value="1"/>
</dbReference>
<dbReference type="Proteomes" id="UP000305524">
    <property type="component" value="Unassembled WGS sequence"/>
</dbReference>
<dbReference type="InterPro" id="IPR058240">
    <property type="entry name" value="rSAM_sf"/>
</dbReference>
<evidence type="ECO:0000256" key="6">
    <source>
        <dbReference type="ARBA" id="ARBA00023014"/>
    </source>
</evidence>
<evidence type="ECO:0000256" key="3">
    <source>
        <dbReference type="ARBA" id="ARBA00022691"/>
    </source>
</evidence>
<name>A0A4U2ZY64_BACMY</name>
<organism evidence="8 9">
    <name type="scientific">Bacillus mycoides</name>
    <dbReference type="NCBI Taxonomy" id="1405"/>
    <lineage>
        <taxon>Bacteria</taxon>
        <taxon>Bacillati</taxon>
        <taxon>Bacillota</taxon>
        <taxon>Bacilli</taxon>
        <taxon>Bacillales</taxon>
        <taxon>Bacillaceae</taxon>
        <taxon>Bacillus</taxon>
        <taxon>Bacillus cereus group</taxon>
    </lineage>
</organism>
<dbReference type="RefSeq" id="WP_137059296.1">
    <property type="nucleotide sequence ID" value="NZ_SZOD01001024.1"/>
</dbReference>
<gene>
    <name evidence="8" type="ORF">FC701_30555</name>
</gene>
<proteinExistence type="predicted"/>
<evidence type="ECO:0000256" key="1">
    <source>
        <dbReference type="ARBA" id="ARBA00001966"/>
    </source>
</evidence>
<evidence type="ECO:0000313" key="8">
    <source>
        <dbReference type="EMBL" id="TKI79835.1"/>
    </source>
</evidence>
<dbReference type="SFLD" id="SFLDS00029">
    <property type="entry name" value="Radical_SAM"/>
    <property type="match status" value="1"/>
</dbReference>
<evidence type="ECO:0000256" key="2">
    <source>
        <dbReference type="ARBA" id="ARBA00022485"/>
    </source>
</evidence>
<dbReference type="InterPro" id="IPR023885">
    <property type="entry name" value="4Fe4S-binding_SPASM_dom"/>
</dbReference>
<dbReference type="PANTHER" id="PTHR43787:SF3">
    <property type="entry name" value="ARYLSULFATASE REGULATORY PROTEIN"/>
    <property type="match status" value="1"/>
</dbReference>
<dbReference type="GO" id="GO:0051539">
    <property type="term" value="F:4 iron, 4 sulfur cluster binding"/>
    <property type="evidence" value="ECO:0007669"/>
    <property type="project" value="UniProtKB-KW"/>
</dbReference>
<feature type="domain" description="Radical SAM core" evidence="7">
    <location>
        <begin position="88"/>
        <end position="332"/>
    </location>
</feature>
<comment type="cofactor">
    <cofactor evidence="1">
        <name>[4Fe-4S] cluster</name>
        <dbReference type="ChEBI" id="CHEBI:49883"/>
    </cofactor>
</comment>
<reference evidence="8 9" key="1">
    <citation type="journal article" date="2019" name="Environ. Microbiol.">
        <title>An active ?-lactamase is a part of an orchestrated cell wall stress resistance network of Bacillus subtilis and related rhizosphere species.</title>
        <authorList>
            <person name="Bucher T."/>
            <person name="Keren-Paz A."/>
            <person name="Hausser J."/>
            <person name="Olender T."/>
            <person name="Cytryn E."/>
            <person name="Kolodkin-Gal I."/>
        </authorList>
    </citation>
    <scope>NUCLEOTIDE SEQUENCE [LARGE SCALE GENOMIC DNA]</scope>
    <source>
        <strain evidence="8 9">I186</strain>
    </source>
</reference>
<dbReference type="EMBL" id="SZOD01001024">
    <property type="protein sequence ID" value="TKI79835.1"/>
    <property type="molecule type" value="Genomic_DNA"/>
</dbReference>
<dbReference type="GO" id="GO:0046872">
    <property type="term" value="F:metal ion binding"/>
    <property type="evidence" value="ECO:0007669"/>
    <property type="project" value="UniProtKB-KW"/>
</dbReference>
<keyword evidence="3" id="KW-0949">S-adenosyl-L-methionine</keyword>
<dbReference type="Gene3D" id="3.20.20.70">
    <property type="entry name" value="Aldolase class I"/>
    <property type="match status" value="1"/>
</dbReference>
<dbReference type="Pfam" id="PF04055">
    <property type="entry name" value="Radical_SAM"/>
    <property type="match status" value="1"/>
</dbReference>
<dbReference type="InterPro" id="IPR007197">
    <property type="entry name" value="rSAM"/>
</dbReference>
<evidence type="ECO:0000256" key="5">
    <source>
        <dbReference type="ARBA" id="ARBA00023004"/>
    </source>
</evidence>
<protein>
    <submittedName>
        <fullName evidence="8">Radical SAM protein</fullName>
    </submittedName>
</protein>
<keyword evidence="5" id="KW-0408">Iron</keyword>
<dbReference type="CDD" id="cd01335">
    <property type="entry name" value="Radical_SAM"/>
    <property type="match status" value="1"/>
</dbReference>
<accession>A0A4U2ZY64</accession>
<dbReference type="PANTHER" id="PTHR43787">
    <property type="entry name" value="FEMO COFACTOR BIOSYNTHESIS PROTEIN NIFB-RELATED"/>
    <property type="match status" value="1"/>
</dbReference>
<evidence type="ECO:0000256" key="4">
    <source>
        <dbReference type="ARBA" id="ARBA00022723"/>
    </source>
</evidence>